<proteinExistence type="predicted"/>
<evidence type="ECO:0000313" key="5">
    <source>
        <dbReference type="EMBL" id="ADK85137.1"/>
    </source>
</evidence>
<evidence type="ECO:0000256" key="2">
    <source>
        <dbReference type="SAM" id="Coils"/>
    </source>
</evidence>
<dbReference type="HOGENOM" id="CLU_029425_15_0_7"/>
<dbReference type="PANTHER" id="PTHR21666">
    <property type="entry name" value="PEPTIDASE-RELATED"/>
    <property type="match status" value="1"/>
</dbReference>
<dbReference type="EMBL" id="CP002085">
    <property type="protein sequence ID" value="ADK85137.1"/>
    <property type="molecule type" value="Genomic_DNA"/>
</dbReference>
<accession>E1QHU4</accession>
<keyword evidence="1 3" id="KW-0732">Signal</keyword>
<dbReference type="InterPro" id="IPR050570">
    <property type="entry name" value="Cell_wall_metabolism_enzyme"/>
</dbReference>
<name>E1QHU4_DESB2</name>
<reference evidence="5 6" key="1">
    <citation type="journal article" date="2010" name="Stand. Genomic Sci.">
        <title>Complete genome sequence of Desulfarculus baarsii type strain (2st14).</title>
        <authorList>
            <person name="Sun H."/>
            <person name="Spring S."/>
            <person name="Lapidus A."/>
            <person name="Davenport K."/>
            <person name="Del Rio T.G."/>
            <person name="Tice H."/>
            <person name="Nolan M."/>
            <person name="Copeland A."/>
            <person name="Cheng J.F."/>
            <person name="Lucas S."/>
            <person name="Tapia R."/>
            <person name="Goodwin L."/>
            <person name="Pitluck S."/>
            <person name="Ivanova N."/>
            <person name="Pagani I."/>
            <person name="Mavromatis K."/>
            <person name="Ovchinnikova G."/>
            <person name="Pati A."/>
            <person name="Chen A."/>
            <person name="Palaniappan K."/>
            <person name="Hauser L."/>
            <person name="Chang Y.J."/>
            <person name="Jeffries C.D."/>
            <person name="Detter J.C."/>
            <person name="Han C."/>
            <person name="Rohde M."/>
            <person name="Brambilla E."/>
            <person name="Goker M."/>
            <person name="Woyke T."/>
            <person name="Bristow J."/>
            <person name="Eisen J.A."/>
            <person name="Markowitz V."/>
            <person name="Hugenholtz P."/>
            <person name="Kyrpides N.C."/>
            <person name="Klenk H.P."/>
            <person name="Land M."/>
        </authorList>
    </citation>
    <scope>NUCLEOTIDE SEQUENCE [LARGE SCALE GENOMIC DNA]</scope>
    <source>
        <strain evidence="6">ATCC 33931 / DSM 2075 / LMG 7858 / VKM B-1802 / 2st14</strain>
    </source>
</reference>
<dbReference type="Gene3D" id="2.70.70.10">
    <property type="entry name" value="Glucose Permease (Domain IIA)"/>
    <property type="match status" value="1"/>
</dbReference>
<dbReference type="Gene3D" id="6.10.250.3150">
    <property type="match status" value="1"/>
</dbReference>
<dbReference type="SUPFAM" id="SSF51261">
    <property type="entry name" value="Duplicated hybrid motif"/>
    <property type="match status" value="1"/>
</dbReference>
<feature type="coiled-coil region" evidence="2">
    <location>
        <begin position="30"/>
        <end position="106"/>
    </location>
</feature>
<dbReference type="KEGG" id="dbr:Deba_1770"/>
<evidence type="ECO:0000256" key="3">
    <source>
        <dbReference type="SAM" id="SignalP"/>
    </source>
</evidence>
<dbReference type="InterPro" id="IPR016047">
    <property type="entry name" value="M23ase_b-sheet_dom"/>
</dbReference>
<feature type="domain" description="M23ase beta-sheet core" evidence="4">
    <location>
        <begin position="264"/>
        <end position="351"/>
    </location>
</feature>
<dbReference type="InterPro" id="IPR011055">
    <property type="entry name" value="Dup_hybrid_motif"/>
</dbReference>
<dbReference type="PANTHER" id="PTHR21666:SF289">
    <property type="entry name" value="L-ALA--D-GLU ENDOPEPTIDASE"/>
    <property type="match status" value="1"/>
</dbReference>
<evidence type="ECO:0000313" key="6">
    <source>
        <dbReference type="Proteomes" id="UP000009047"/>
    </source>
</evidence>
<protein>
    <submittedName>
        <fullName evidence="5">Peptidase M23</fullName>
    </submittedName>
</protein>
<feature type="coiled-coil region" evidence="2">
    <location>
        <begin position="153"/>
        <end position="225"/>
    </location>
</feature>
<dbReference type="OrthoDB" id="9784703at2"/>
<dbReference type="AlphaFoldDB" id="E1QHU4"/>
<dbReference type="eggNOG" id="COG4942">
    <property type="taxonomic scope" value="Bacteria"/>
</dbReference>
<sequence>MKLLAAMLAALAVLAAGPPTARAADEIDARHELRLRLDDLLGQRQAMQEKASALASQLQEARRRQTEETALLVRLRQQRGEEAARLEAIKAQAAEMQTRLTQARRVYGRRLRALYLFGADASLHLLASSQSLAEALERSRAMTAVVEADRRRLDALAAQAAALARLEDQLRRQRDEHARTCLQLEQSLERLESHQSQASALMGRLSQEQGRLAEVIEALREAESRLVRTFALDLRFDPDQAPEAVSQRRAAQPVEGVTHEAVGSRGVTFSARRGAQVRAPWDGEVAYAAEISGWGKVVVLDHGQRVHTVLAYLETLSVEPGQRVAASQVVGAVGPGGRLYLEVRKNSKPVNSLEWLRLAP</sequence>
<feature type="chain" id="PRO_5003150107" evidence="3">
    <location>
        <begin position="24"/>
        <end position="360"/>
    </location>
</feature>
<dbReference type="RefSeq" id="WP_013258589.1">
    <property type="nucleotide sequence ID" value="NC_014365.1"/>
</dbReference>
<dbReference type="GO" id="GO:0004222">
    <property type="term" value="F:metalloendopeptidase activity"/>
    <property type="evidence" value="ECO:0007669"/>
    <property type="project" value="TreeGrafter"/>
</dbReference>
<organism evidence="5 6">
    <name type="scientific">Desulfarculus baarsii (strain ATCC 33931 / DSM 2075 / LMG 7858 / VKM B-1802 / 2st14)</name>
    <dbReference type="NCBI Taxonomy" id="644282"/>
    <lineage>
        <taxon>Bacteria</taxon>
        <taxon>Pseudomonadati</taxon>
        <taxon>Thermodesulfobacteriota</taxon>
        <taxon>Desulfarculia</taxon>
        <taxon>Desulfarculales</taxon>
        <taxon>Desulfarculaceae</taxon>
        <taxon>Desulfarculus</taxon>
    </lineage>
</organism>
<keyword evidence="6" id="KW-1185">Reference proteome</keyword>
<dbReference type="STRING" id="644282.Deba_1770"/>
<evidence type="ECO:0000259" key="4">
    <source>
        <dbReference type="Pfam" id="PF01551"/>
    </source>
</evidence>
<gene>
    <name evidence="5" type="ordered locus">Deba_1770</name>
</gene>
<feature type="signal peptide" evidence="3">
    <location>
        <begin position="1"/>
        <end position="23"/>
    </location>
</feature>
<evidence type="ECO:0000256" key="1">
    <source>
        <dbReference type="ARBA" id="ARBA00022729"/>
    </source>
</evidence>
<dbReference type="CDD" id="cd12797">
    <property type="entry name" value="M23_peptidase"/>
    <property type="match status" value="1"/>
</dbReference>
<dbReference type="Proteomes" id="UP000009047">
    <property type="component" value="Chromosome"/>
</dbReference>
<dbReference type="Pfam" id="PF01551">
    <property type="entry name" value="Peptidase_M23"/>
    <property type="match status" value="1"/>
</dbReference>
<keyword evidence="2" id="KW-0175">Coiled coil</keyword>